<organism evidence="9">
    <name type="scientific">Salmonella enterica subsp. enterica serovar Typhi str. CT18</name>
    <dbReference type="NCBI Taxonomy" id="220341"/>
    <lineage>
        <taxon>Bacteria</taxon>
        <taxon>Pseudomonadati</taxon>
        <taxon>Pseudomonadota</taxon>
        <taxon>Gammaproteobacteria</taxon>
        <taxon>Enterobacterales</taxon>
        <taxon>Enterobacteriaceae</taxon>
        <taxon>Salmonella</taxon>
    </lineage>
</organism>
<dbReference type="NCBIfam" id="TIGR01629">
    <property type="entry name" value="rep_II_X"/>
    <property type="match status" value="1"/>
</dbReference>
<dbReference type="Pfam" id="PF05155">
    <property type="entry name" value="G2P_X_C"/>
    <property type="match status" value="1"/>
</dbReference>
<proteinExistence type="predicted"/>
<name>A0A718H497_SALTI</name>
<dbReference type="EMBL" id="DAAPJO010000044">
    <property type="protein sequence ID" value="HAD6441563.1"/>
    <property type="molecule type" value="Genomic_DNA"/>
</dbReference>
<sequence>MIDMLALRIPFKDEFVQNRLEGNDLISFIDIRRIAEMSGLLLSAYTVEFAIDGDLTVSGLKHNYESVPTHYAGIACKVFEGGKNFYPCVEIKASPAKVLQGHNVFGPVDLELCAFELLYGLASALPSLFELLHAPGTVIGRIDATYSAKVSNEAIAKQVIAFLRNLSNGQTKRTRAQEFETTVMWNDNSRHRVLVAYLKHPELMNQLEKLRSMPSAKRTQAQTNALAVMSDPELHEFASGLVRFEARLKTRFLKSFGFPSLLTDAIEFQRNYKSESGCIVYDLWKKAFGELFATFEGSDMNVYDDDKVLVELRKSYFSTTPKGNTSYALADRLFGFYRRLLNEGYDAVQNSMTKSTFYRQLNQLCSIGLSKSQLQNLTSTRDNVVPLMRIINIDFKNQYPSWYSEPVSRYA</sequence>
<dbReference type="InterPro" id="IPR022686">
    <property type="entry name" value="G2P_N"/>
</dbReference>
<dbReference type="EMBL" id="DAAPJR010000046">
    <property type="protein sequence ID" value="HAD6414746.1"/>
    <property type="molecule type" value="Genomic_DNA"/>
</dbReference>
<dbReference type="EMBL" id="DAAPJD010000046">
    <property type="protein sequence ID" value="HAD6432465.1"/>
    <property type="molecule type" value="Genomic_DNA"/>
</dbReference>
<protein>
    <submittedName>
        <fullName evidence="9">DNA replication protein</fullName>
    </submittedName>
</protein>
<dbReference type="EMBL" id="DAAPJP010000045">
    <property type="protein sequence ID" value="HAD6445991.1"/>
    <property type="molecule type" value="Genomic_DNA"/>
</dbReference>
<dbReference type="EMBL" id="DAAPHD010000044">
    <property type="protein sequence ID" value="HAD5822860.1"/>
    <property type="molecule type" value="Genomic_DNA"/>
</dbReference>
<dbReference type="GO" id="GO:0006260">
    <property type="term" value="P:DNA replication"/>
    <property type="evidence" value="ECO:0007669"/>
    <property type="project" value="InterPro"/>
</dbReference>
<evidence type="ECO:0000259" key="2">
    <source>
        <dbReference type="Pfam" id="PF05155"/>
    </source>
</evidence>
<accession>A0A718H497</accession>
<dbReference type="Pfam" id="PF05144">
    <property type="entry name" value="Phage_CRI"/>
    <property type="match status" value="1"/>
</dbReference>
<evidence type="ECO:0000313" key="9">
    <source>
        <dbReference type="EMBL" id="HAD6445991.1"/>
    </source>
</evidence>
<dbReference type="EMBL" id="DAAPJF010000045">
    <property type="protein sequence ID" value="HAD6468372.1"/>
    <property type="molecule type" value="Genomic_DNA"/>
</dbReference>
<feature type="domain" description="Replication-associated protein G2P C-terminal" evidence="2">
    <location>
        <begin position="320"/>
        <end position="408"/>
    </location>
</feature>
<evidence type="ECO:0000313" key="4">
    <source>
        <dbReference type="EMBL" id="HAD6360827.1"/>
    </source>
</evidence>
<feature type="domain" description="Replication-associated protein G2P N-terminal" evidence="1">
    <location>
        <begin position="1"/>
        <end position="275"/>
    </location>
</feature>
<evidence type="ECO:0000313" key="8">
    <source>
        <dbReference type="EMBL" id="HAD6441563.1"/>
    </source>
</evidence>
<dbReference type="EMBL" id="DAAPJJ010000046">
    <property type="protein sequence ID" value="HAD6459526.1"/>
    <property type="molecule type" value="Genomic_DNA"/>
</dbReference>
<dbReference type="EMBL" id="DAAPJK010000051">
    <property type="protein sequence ID" value="HAD6437090.1"/>
    <property type="molecule type" value="Genomic_DNA"/>
</dbReference>
<reference evidence="9" key="2">
    <citation type="submission" date="2019-01" db="EMBL/GenBank/DDBJ databases">
        <authorList>
            <consortium name="NCBI Pathogen Detection Project"/>
        </authorList>
    </citation>
    <scope>NUCLEOTIDE SEQUENCE</scope>
    <source>
        <strain evidence="9">CT18</strain>
    </source>
</reference>
<evidence type="ECO:0000313" key="11">
    <source>
        <dbReference type="EMBL" id="HAD6468372.1"/>
    </source>
</evidence>
<gene>
    <name evidence="6" type="ORF">G1W25_23675</name>
    <name evidence="4" type="ORF">G1W28_23675</name>
    <name evidence="3" type="ORF">G1W29_23680</name>
    <name evidence="7" type="ORF">G1W30_24665</name>
    <name evidence="11" type="ORF">G1W31_23675</name>
    <name evidence="5" type="ORF">G1W36_23685</name>
    <name evidence="10" type="ORF">G1W45_23660</name>
    <name evidence="9" type="ORF">G1W48_23665</name>
    <name evidence="8" type="ORF">G1W49_23680</name>
</gene>
<dbReference type="InterPro" id="IPR022688">
    <property type="entry name" value="G2P_C"/>
</dbReference>
<evidence type="ECO:0000313" key="6">
    <source>
        <dbReference type="EMBL" id="HAD6432465.1"/>
    </source>
</evidence>
<dbReference type="AlphaFoldDB" id="A0A718H497"/>
<reference evidence="9" key="1">
    <citation type="journal article" date="2018" name="Genome Biol.">
        <title>SKESA: strategic k-mer extension for scrupulous assemblies.</title>
        <authorList>
            <person name="Souvorov A."/>
            <person name="Agarwala R."/>
            <person name="Lipman D.J."/>
        </authorList>
    </citation>
    <scope>NUCLEOTIDE SEQUENCE</scope>
    <source>
        <strain evidence="9">CT18</strain>
    </source>
</reference>
<evidence type="ECO:0000313" key="7">
    <source>
        <dbReference type="EMBL" id="HAD6437090.1"/>
    </source>
</evidence>
<evidence type="ECO:0000313" key="5">
    <source>
        <dbReference type="EMBL" id="HAD6414746.1"/>
    </source>
</evidence>
<dbReference type="InterPro" id="IPR006516">
    <property type="entry name" value="G2P"/>
</dbReference>
<evidence type="ECO:0000259" key="1">
    <source>
        <dbReference type="Pfam" id="PF05144"/>
    </source>
</evidence>
<comment type="caution">
    <text evidence="9">The sequence shown here is derived from an EMBL/GenBank/DDBJ whole genome shotgun (WGS) entry which is preliminary data.</text>
</comment>
<evidence type="ECO:0000313" key="10">
    <source>
        <dbReference type="EMBL" id="HAD6459526.1"/>
    </source>
</evidence>
<evidence type="ECO:0000313" key="3">
    <source>
        <dbReference type="EMBL" id="HAD5822860.1"/>
    </source>
</evidence>
<dbReference type="EMBL" id="DAAPIX010000044">
    <property type="protein sequence ID" value="HAD6360827.1"/>
    <property type="molecule type" value="Genomic_DNA"/>
</dbReference>